<dbReference type="EMBL" id="LFWZ01000025">
    <property type="protein sequence ID" value="KON30648.1"/>
    <property type="molecule type" value="Genomic_DNA"/>
</dbReference>
<comment type="caution">
    <text evidence="1">The sequence shown here is derived from an EMBL/GenBank/DDBJ whole genome shotgun (WGS) entry which is preliminary data.</text>
</comment>
<evidence type="ECO:0000313" key="1">
    <source>
        <dbReference type="EMBL" id="KON30648.1"/>
    </source>
</evidence>
<dbReference type="Gene3D" id="3.40.50.1220">
    <property type="entry name" value="TPP-binding domain"/>
    <property type="match status" value="1"/>
</dbReference>
<dbReference type="InterPro" id="IPR029035">
    <property type="entry name" value="DHS-like_NAD/FAD-binding_dom"/>
</dbReference>
<accession>A0A0M0BQ02</accession>
<reference evidence="1 2" key="1">
    <citation type="submission" date="2015-06" db="EMBL/GenBank/DDBJ databases">
        <title>New insights into the roles of widespread benthic archaea in carbon and nitrogen cycling.</title>
        <authorList>
            <person name="Lazar C.S."/>
            <person name="Baker B.J."/>
            <person name="Seitz K.W."/>
            <person name="Hyde A.S."/>
            <person name="Dick G.J."/>
            <person name="Hinrichs K.-U."/>
            <person name="Teske A.P."/>
        </authorList>
    </citation>
    <scope>NUCLEOTIDE SEQUENCE [LARGE SCALE GENOMIC DNA]</scope>
    <source>
        <strain evidence="1">DG-45</strain>
    </source>
</reference>
<dbReference type="Pfam" id="PF02552">
    <property type="entry name" value="CO_dh"/>
    <property type="match status" value="1"/>
</dbReference>
<dbReference type="Proteomes" id="UP000037210">
    <property type="component" value="Unassembled WGS sequence"/>
</dbReference>
<dbReference type="AlphaFoldDB" id="A0A0M0BQ02"/>
<name>A0A0M0BQ02_9ARCH</name>
<gene>
    <name evidence="1" type="ORF">AC482_03380</name>
</gene>
<dbReference type="NCBIfam" id="TIGR00315">
    <property type="entry name" value="cdhB"/>
    <property type="match status" value="1"/>
</dbReference>
<proteinExistence type="predicted"/>
<evidence type="ECO:0008006" key="3">
    <source>
        <dbReference type="Google" id="ProtNLM"/>
    </source>
</evidence>
<protein>
    <recommendedName>
        <fullName evidence="3">CO dehydrogenase/acetyl-CoA synthase complex subunit epsilon</fullName>
    </recommendedName>
</protein>
<organism evidence="1 2">
    <name type="scientific">miscellaneous Crenarchaeota group-15 archaeon DG-45</name>
    <dbReference type="NCBI Taxonomy" id="1685127"/>
    <lineage>
        <taxon>Archaea</taxon>
        <taxon>Candidatus Bathyarchaeota</taxon>
        <taxon>MCG-15</taxon>
    </lineage>
</organism>
<dbReference type="GO" id="GO:0019385">
    <property type="term" value="P:methanogenesis, from acetate"/>
    <property type="evidence" value="ECO:0007669"/>
    <property type="project" value="InterPro"/>
</dbReference>
<dbReference type="SUPFAM" id="SSF52467">
    <property type="entry name" value="DHS-like NAD/FAD-binding domain"/>
    <property type="match status" value="1"/>
</dbReference>
<evidence type="ECO:0000313" key="2">
    <source>
        <dbReference type="Proteomes" id="UP000037210"/>
    </source>
</evidence>
<sequence>MAAKTIPGQTAEIAGPKKAFVIPKPEVAAAMIKRAKRALLVVGSDAINSKTRDGDLVDSAIRLGRMGNMTVVATGHLVGEFRRRGDEDARTMPLMNLGDRLRDPGWGGFDGGGPYDLALFVGLPYYMEWLVLSGLKSFAPELRTVSLERAYQPNASWTLGNTAQEEWEEIIDRIASILEGK</sequence>
<dbReference type="InterPro" id="IPR003704">
    <property type="entry name" value="CdhB"/>
</dbReference>